<comment type="caution">
    <text evidence="2">The sequence shown here is derived from an EMBL/GenBank/DDBJ whole genome shotgun (WGS) entry which is preliminary data.</text>
</comment>
<dbReference type="AlphaFoldDB" id="A0A3M9XP64"/>
<sequence>MGALAGAVDEWVIGGAPTEEKAGGRQGARRSPGSDCAPGARLSNPRRCGAWATGSKILGVSADFVGDRFRVYCAISLRASSRTHAYFSFSDNGFANSRGDGARIHRHSLVYKN</sequence>
<accession>A0A3M9XP64</accession>
<keyword evidence="3" id="KW-1185">Reference proteome</keyword>
<reference evidence="2 3" key="1">
    <citation type="submission" date="2018-08" db="EMBL/GenBank/DDBJ databases">
        <title>Genome sequence of Methylocystis hirsuta CSC1, a methanotroph able to accumulate PHAs.</title>
        <authorList>
            <person name="Bordel S."/>
            <person name="Rodriguez E."/>
            <person name="Gancedo J."/>
            <person name="Munoz R."/>
        </authorList>
    </citation>
    <scope>NUCLEOTIDE SEQUENCE [LARGE SCALE GENOMIC DNA]</scope>
    <source>
        <strain evidence="2 3">CSC1</strain>
    </source>
</reference>
<dbReference type="EMBL" id="QWDD01000001">
    <property type="protein sequence ID" value="RNJ50099.1"/>
    <property type="molecule type" value="Genomic_DNA"/>
</dbReference>
<gene>
    <name evidence="2" type="ORF">D1O30_11320</name>
</gene>
<feature type="region of interest" description="Disordered" evidence="1">
    <location>
        <begin position="15"/>
        <end position="40"/>
    </location>
</feature>
<organism evidence="2 3">
    <name type="scientific">Methylocystis hirsuta</name>
    <dbReference type="NCBI Taxonomy" id="369798"/>
    <lineage>
        <taxon>Bacteria</taxon>
        <taxon>Pseudomonadati</taxon>
        <taxon>Pseudomonadota</taxon>
        <taxon>Alphaproteobacteria</taxon>
        <taxon>Hyphomicrobiales</taxon>
        <taxon>Methylocystaceae</taxon>
        <taxon>Methylocystis</taxon>
    </lineage>
</organism>
<evidence type="ECO:0000313" key="3">
    <source>
        <dbReference type="Proteomes" id="UP000268623"/>
    </source>
</evidence>
<name>A0A3M9XP64_9HYPH</name>
<proteinExistence type="predicted"/>
<protein>
    <submittedName>
        <fullName evidence="2">Uncharacterized protein</fullName>
    </submittedName>
</protein>
<evidence type="ECO:0000313" key="2">
    <source>
        <dbReference type="EMBL" id="RNJ50099.1"/>
    </source>
</evidence>
<evidence type="ECO:0000256" key="1">
    <source>
        <dbReference type="SAM" id="MobiDB-lite"/>
    </source>
</evidence>
<dbReference type="Proteomes" id="UP000268623">
    <property type="component" value="Unassembled WGS sequence"/>
</dbReference>